<dbReference type="Gene3D" id="1.25.40.420">
    <property type="match status" value="1"/>
</dbReference>
<dbReference type="InterPro" id="IPR006571">
    <property type="entry name" value="TLDc_dom"/>
</dbReference>
<dbReference type="OrthoDB" id="194443at2759"/>
<dbReference type="PROSITE" id="PS51886">
    <property type="entry name" value="TLDC"/>
    <property type="match status" value="1"/>
</dbReference>
<feature type="region of interest" description="Disordered" evidence="1">
    <location>
        <begin position="320"/>
        <end position="339"/>
    </location>
</feature>
<dbReference type="SMART" id="SM00225">
    <property type="entry name" value="BTB"/>
    <property type="match status" value="1"/>
</dbReference>
<reference evidence="4 5" key="1">
    <citation type="submission" date="2018-08" db="EMBL/GenBank/DDBJ databases">
        <title>Genome and evolution of the arbuscular mycorrhizal fungus Diversispora epigaea (formerly Glomus versiforme) and its bacterial endosymbionts.</title>
        <authorList>
            <person name="Sun X."/>
            <person name="Fei Z."/>
            <person name="Harrison M."/>
        </authorList>
    </citation>
    <scope>NUCLEOTIDE SEQUENCE [LARGE SCALE GENOMIC DNA]</scope>
    <source>
        <strain evidence="4 5">IT104</strain>
    </source>
</reference>
<gene>
    <name evidence="4" type="ORF">Glove_552g10</name>
</gene>
<accession>A0A397GFC0</accession>
<proteinExistence type="predicted"/>
<evidence type="ECO:0000259" key="2">
    <source>
        <dbReference type="PROSITE" id="PS50097"/>
    </source>
</evidence>
<keyword evidence="5" id="KW-1185">Reference proteome</keyword>
<dbReference type="Proteomes" id="UP000266861">
    <property type="component" value="Unassembled WGS sequence"/>
</dbReference>
<evidence type="ECO:0000256" key="1">
    <source>
        <dbReference type="SAM" id="MobiDB-lite"/>
    </source>
</evidence>
<dbReference type="InterPro" id="IPR011333">
    <property type="entry name" value="SKP1/BTB/POZ_sf"/>
</dbReference>
<name>A0A397GFC0_9GLOM</name>
<dbReference type="PANTHER" id="PTHR45774">
    <property type="entry name" value="BTB/POZ DOMAIN-CONTAINING"/>
    <property type="match status" value="1"/>
</dbReference>
<dbReference type="Pfam" id="PF07707">
    <property type="entry name" value="BACK"/>
    <property type="match status" value="1"/>
</dbReference>
<dbReference type="AlphaFoldDB" id="A0A397GFC0"/>
<evidence type="ECO:0000313" key="4">
    <source>
        <dbReference type="EMBL" id="RHZ48348.1"/>
    </source>
</evidence>
<evidence type="ECO:0008006" key="6">
    <source>
        <dbReference type="Google" id="ProtNLM"/>
    </source>
</evidence>
<dbReference type="CDD" id="cd18186">
    <property type="entry name" value="BTB_POZ_ZBTB_KLHL-like"/>
    <property type="match status" value="1"/>
</dbReference>
<dbReference type="Gene3D" id="3.30.710.10">
    <property type="entry name" value="Potassium Channel Kv1.1, Chain A"/>
    <property type="match status" value="1"/>
</dbReference>
<protein>
    <recommendedName>
        <fullName evidence="6">BTB domain-containing protein</fullName>
    </recommendedName>
</protein>
<feature type="domain" description="BTB" evidence="2">
    <location>
        <begin position="23"/>
        <end position="95"/>
    </location>
</feature>
<dbReference type="Pfam" id="PF00651">
    <property type="entry name" value="BTB"/>
    <property type="match status" value="1"/>
</dbReference>
<dbReference type="SUPFAM" id="SSF54695">
    <property type="entry name" value="POZ domain"/>
    <property type="match status" value="1"/>
</dbReference>
<evidence type="ECO:0000313" key="5">
    <source>
        <dbReference type="Proteomes" id="UP000266861"/>
    </source>
</evidence>
<dbReference type="EMBL" id="PQFF01000470">
    <property type="protein sequence ID" value="RHZ48348.1"/>
    <property type="molecule type" value="Genomic_DNA"/>
</dbReference>
<dbReference type="Pfam" id="PF07534">
    <property type="entry name" value="TLD"/>
    <property type="match status" value="1"/>
</dbReference>
<comment type="caution">
    <text evidence="4">The sequence shown here is derived from an EMBL/GenBank/DDBJ whole genome shotgun (WGS) entry which is preliminary data.</text>
</comment>
<dbReference type="InterPro" id="IPR011705">
    <property type="entry name" value="BACK"/>
</dbReference>
<dbReference type="PROSITE" id="PS50097">
    <property type="entry name" value="BTB"/>
    <property type="match status" value="1"/>
</dbReference>
<sequence length="534" mass="61535">MSFKFFDKLSQDFSELLNDKKEYNVVIEIDKEENKKSFTTHSVVLRYRSSYFDKELENVTTNENHIKTIIKPNISVQIFEIILKYIYGGIVDIKNTDTKTIYELMVNANELELKELSKKLETYLIESKASWLRSHFSLVYHSTFDNNEFKGLKKFYNDFIIKYPNLIFESEDFTSLQETALISILKRDDLQVEEIKIWDYVIKWGIAQNPILPTDLKEWSKKNFKALKKTLQQCLPLIRYFHISGEVIWEKVKPYKKILEEELWDDIIQHFISPNKPITSLVLPARIISNPELPSTNILTPELSSTNILTPELPSTDISTPKLPSADISTPELPSRTTSTLELPSRVNEPFSTIINKEHVAELSSWVDQKSTIYSLTNIPYEFQLILRGSRDGFHPKTFWNMCHGYAGTIVVAKVAGTDEIVGGYNPLAWDNSRTGNVETNDSFIFSLKNGNIQNSILSRVKPNSGGALYYPINQSMYGPWFGFSEFSMDSKVSNFTQDKMCQCNGISCYEKPIRTTKDGFSIVDYEVFKVIKK</sequence>
<evidence type="ECO:0000259" key="3">
    <source>
        <dbReference type="PROSITE" id="PS51886"/>
    </source>
</evidence>
<feature type="domain" description="TLDc" evidence="3">
    <location>
        <begin position="353"/>
        <end position="532"/>
    </location>
</feature>
<dbReference type="InterPro" id="IPR000210">
    <property type="entry name" value="BTB/POZ_dom"/>
</dbReference>
<organism evidence="4 5">
    <name type="scientific">Diversispora epigaea</name>
    <dbReference type="NCBI Taxonomy" id="1348612"/>
    <lineage>
        <taxon>Eukaryota</taxon>
        <taxon>Fungi</taxon>
        <taxon>Fungi incertae sedis</taxon>
        <taxon>Mucoromycota</taxon>
        <taxon>Glomeromycotina</taxon>
        <taxon>Glomeromycetes</taxon>
        <taxon>Diversisporales</taxon>
        <taxon>Diversisporaceae</taxon>
        <taxon>Diversispora</taxon>
    </lineage>
</organism>
<dbReference type="PANTHER" id="PTHR45774:SF3">
    <property type="entry name" value="BTB (POZ) DOMAIN-CONTAINING 2B-RELATED"/>
    <property type="match status" value="1"/>
</dbReference>